<keyword evidence="3" id="KW-1185">Reference proteome</keyword>
<sequence length="141" mass="14664">MMQGRGASAFTQHLPGSLAAKATETCPRTRSGRSPDTGRLLLRSQEKGPAGVAGNHVPQAAAWNGSHWESSTLPDEELKPGLFLRRRRFCCPGAGAGALSPEDGGHSSSSLRGPSSHWVAPLVSTPVLTRPLLSAVACSLA</sequence>
<organism evidence="2 3">
    <name type="scientific">Saguinus oedipus</name>
    <name type="common">Cotton-top tamarin</name>
    <name type="synonym">Oedipomidas oedipus</name>
    <dbReference type="NCBI Taxonomy" id="9490"/>
    <lineage>
        <taxon>Eukaryota</taxon>
        <taxon>Metazoa</taxon>
        <taxon>Chordata</taxon>
        <taxon>Craniata</taxon>
        <taxon>Vertebrata</taxon>
        <taxon>Euteleostomi</taxon>
        <taxon>Mammalia</taxon>
        <taxon>Eutheria</taxon>
        <taxon>Euarchontoglires</taxon>
        <taxon>Primates</taxon>
        <taxon>Haplorrhini</taxon>
        <taxon>Platyrrhini</taxon>
        <taxon>Cebidae</taxon>
        <taxon>Callitrichinae</taxon>
        <taxon>Saguinus</taxon>
    </lineage>
</organism>
<protein>
    <submittedName>
        <fullName evidence="2">Uncharacterized protein</fullName>
    </submittedName>
</protein>
<evidence type="ECO:0000313" key="3">
    <source>
        <dbReference type="Proteomes" id="UP001266305"/>
    </source>
</evidence>
<dbReference type="Proteomes" id="UP001266305">
    <property type="component" value="Unassembled WGS sequence"/>
</dbReference>
<feature type="region of interest" description="Disordered" evidence="1">
    <location>
        <begin position="95"/>
        <end position="114"/>
    </location>
</feature>
<evidence type="ECO:0000313" key="2">
    <source>
        <dbReference type="EMBL" id="KAK2108046.1"/>
    </source>
</evidence>
<accession>A0ABQ9VFI6</accession>
<feature type="region of interest" description="Disordered" evidence="1">
    <location>
        <begin position="20"/>
        <end position="57"/>
    </location>
</feature>
<evidence type="ECO:0000256" key="1">
    <source>
        <dbReference type="SAM" id="MobiDB-lite"/>
    </source>
</evidence>
<gene>
    <name evidence="2" type="ORF">P7K49_013211</name>
</gene>
<proteinExistence type="predicted"/>
<comment type="caution">
    <text evidence="2">The sequence shown here is derived from an EMBL/GenBank/DDBJ whole genome shotgun (WGS) entry which is preliminary data.</text>
</comment>
<dbReference type="EMBL" id="JASSZA010000006">
    <property type="protein sequence ID" value="KAK2108046.1"/>
    <property type="molecule type" value="Genomic_DNA"/>
</dbReference>
<name>A0ABQ9VFI6_SAGOE</name>
<reference evidence="2 3" key="1">
    <citation type="submission" date="2023-05" db="EMBL/GenBank/DDBJ databases">
        <title>B98-5 Cell Line De Novo Hybrid Assembly: An Optical Mapping Approach.</title>
        <authorList>
            <person name="Kananen K."/>
            <person name="Auerbach J.A."/>
            <person name="Kautto E."/>
            <person name="Blachly J.S."/>
        </authorList>
    </citation>
    <scope>NUCLEOTIDE SEQUENCE [LARGE SCALE GENOMIC DNA]</scope>
    <source>
        <strain evidence="2">B95-8</strain>
        <tissue evidence="2">Cell line</tissue>
    </source>
</reference>